<sequence>MGERIVYLLFTDTGTLLSKTINYFTKQQLNHVSISFDKELKEVYSFGRKYENNPFIGGFVREDTRGELLKKSECEIYTYQLSEEEYQRIYYHVKVVEARKHAYKYNFIGLFCILIQLEWNRSNAFFCSQFIASLLNDIEHINFDKPDCFVRPADIRELNQLKLIYKGRLGRYFSNEKPAANQLVEQQQNVSTFYLPRKLLRFVMK</sequence>
<dbReference type="SUPFAM" id="SSF54001">
    <property type="entry name" value="Cysteine proteinases"/>
    <property type="match status" value="1"/>
</dbReference>
<proteinExistence type="predicted"/>
<organism evidence="1 2">
    <name type="scientific">Oceanobacillus halophilus</name>
    <dbReference type="NCBI Taxonomy" id="930130"/>
    <lineage>
        <taxon>Bacteria</taxon>
        <taxon>Bacillati</taxon>
        <taxon>Bacillota</taxon>
        <taxon>Bacilli</taxon>
        <taxon>Bacillales</taxon>
        <taxon>Bacillaceae</taxon>
        <taxon>Oceanobacillus</taxon>
    </lineage>
</organism>
<name>A0A495A192_9BACI</name>
<protein>
    <submittedName>
        <fullName evidence="1">Uncharacterized protein</fullName>
    </submittedName>
</protein>
<dbReference type="AlphaFoldDB" id="A0A495A192"/>
<dbReference type="Gene3D" id="3.90.1720.10">
    <property type="entry name" value="endopeptidase domain like (from Nostoc punctiforme)"/>
    <property type="match status" value="1"/>
</dbReference>
<dbReference type="OrthoDB" id="1645744at2"/>
<comment type="caution">
    <text evidence="1">The sequence shown here is derived from an EMBL/GenBank/DDBJ whole genome shotgun (WGS) entry which is preliminary data.</text>
</comment>
<reference evidence="1 2" key="1">
    <citation type="journal article" date="2016" name="Int. J. Syst. Evol. Microbiol.">
        <title>Oceanobacillus halophilus sp. nov., a novel moderately halophilic bacterium from a hypersaline lake.</title>
        <authorList>
            <person name="Amoozegar M.A."/>
            <person name="Bagheri M."/>
            <person name="Makhdoumi A."/>
            <person name="Nikou M.M."/>
            <person name="Fazeli S.A.S."/>
            <person name="Schumann P."/>
            <person name="Sproer C."/>
            <person name="Sanchez-Porro C."/>
            <person name="Ventosa A."/>
        </authorList>
    </citation>
    <scope>NUCLEOTIDE SEQUENCE [LARGE SCALE GENOMIC DNA]</scope>
    <source>
        <strain evidence="1 2">DSM 23996</strain>
    </source>
</reference>
<gene>
    <name evidence="1" type="ORF">D8M06_13445</name>
</gene>
<accession>A0A495A192</accession>
<dbReference type="RefSeq" id="WP_121204923.1">
    <property type="nucleotide sequence ID" value="NZ_RBZP01000012.1"/>
</dbReference>
<evidence type="ECO:0000313" key="2">
    <source>
        <dbReference type="Proteomes" id="UP000269301"/>
    </source>
</evidence>
<evidence type="ECO:0000313" key="1">
    <source>
        <dbReference type="EMBL" id="RKQ31492.1"/>
    </source>
</evidence>
<dbReference type="EMBL" id="RBZP01000012">
    <property type="protein sequence ID" value="RKQ31492.1"/>
    <property type="molecule type" value="Genomic_DNA"/>
</dbReference>
<keyword evidence="2" id="KW-1185">Reference proteome</keyword>
<dbReference type="Proteomes" id="UP000269301">
    <property type="component" value="Unassembled WGS sequence"/>
</dbReference>
<dbReference type="InterPro" id="IPR038765">
    <property type="entry name" value="Papain-like_cys_pep_sf"/>
</dbReference>